<feature type="signal peptide" evidence="1">
    <location>
        <begin position="1"/>
        <end position="25"/>
    </location>
</feature>
<dbReference type="RefSeq" id="WP_332082902.1">
    <property type="nucleotide sequence ID" value="NZ_JAZHYN010000063.1"/>
</dbReference>
<accession>A0ABU7XKF4</accession>
<evidence type="ECO:0000313" key="2">
    <source>
        <dbReference type="EMBL" id="MEF3367866.1"/>
    </source>
</evidence>
<evidence type="ECO:0000256" key="1">
    <source>
        <dbReference type="SAM" id="SignalP"/>
    </source>
</evidence>
<protein>
    <recommendedName>
        <fullName evidence="4">DUF2946 domain-containing protein</fullName>
    </recommendedName>
</protein>
<evidence type="ECO:0000313" key="3">
    <source>
        <dbReference type="Proteomes" id="UP001350748"/>
    </source>
</evidence>
<dbReference type="Proteomes" id="UP001350748">
    <property type="component" value="Unassembled WGS sequence"/>
</dbReference>
<feature type="chain" id="PRO_5046906297" description="DUF2946 domain-containing protein" evidence="1">
    <location>
        <begin position="26"/>
        <end position="121"/>
    </location>
</feature>
<organism evidence="2 3">
    <name type="scientific">Methylocystis borbori</name>
    <dbReference type="NCBI Taxonomy" id="3118750"/>
    <lineage>
        <taxon>Bacteria</taxon>
        <taxon>Pseudomonadati</taxon>
        <taxon>Pseudomonadota</taxon>
        <taxon>Alphaproteobacteria</taxon>
        <taxon>Hyphomicrobiales</taxon>
        <taxon>Methylocystaceae</taxon>
        <taxon>Methylocystis</taxon>
    </lineage>
</organism>
<comment type="caution">
    <text evidence="2">The sequence shown here is derived from an EMBL/GenBank/DDBJ whole genome shotgun (WGS) entry which is preliminary data.</text>
</comment>
<name>A0ABU7XKF4_9HYPH</name>
<sequence length="121" mass="12569">MRTARLALALALVVALQTSLQTRIAHESTALQTAVHVEPDCGERGPVDIADAGSHPVSHAGHFCGHCLPCLETSAAIDAPFDSHVAPPRVVESAFVPQNAVARPRAAGRAAHSARAPPLFS</sequence>
<gene>
    <name evidence="2" type="ORF">V3H18_15135</name>
</gene>
<keyword evidence="1" id="KW-0732">Signal</keyword>
<reference evidence="2 3" key="1">
    <citation type="submission" date="2024-02" db="EMBL/GenBank/DDBJ databases">
        <authorList>
            <person name="Grouzdev D."/>
        </authorList>
    </citation>
    <scope>NUCLEOTIDE SEQUENCE [LARGE SCALE GENOMIC DNA]</scope>
    <source>
        <strain evidence="2 3">9N</strain>
    </source>
</reference>
<dbReference type="EMBL" id="JAZHYN010000063">
    <property type="protein sequence ID" value="MEF3367866.1"/>
    <property type="molecule type" value="Genomic_DNA"/>
</dbReference>
<proteinExistence type="predicted"/>
<keyword evidence="3" id="KW-1185">Reference proteome</keyword>
<evidence type="ECO:0008006" key="4">
    <source>
        <dbReference type="Google" id="ProtNLM"/>
    </source>
</evidence>